<organism evidence="1 2">
    <name type="scientific">Adineta steineri</name>
    <dbReference type="NCBI Taxonomy" id="433720"/>
    <lineage>
        <taxon>Eukaryota</taxon>
        <taxon>Metazoa</taxon>
        <taxon>Spiralia</taxon>
        <taxon>Gnathifera</taxon>
        <taxon>Rotifera</taxon>
        <taxon>Eurotatoria</taxon>
        <taxon>Bdelloidea</taxon>
        <taxon>Adinetida</taxon>
        <taxon>Adinetidae</taxon>
        <taxon>Adineta</taxon>
    </lineage>
</organism>
<dbReference type="Proteomes" id="UP000663868">
    <property type="component" value="Unassembled WGS sequence"/>
</dbReference>
<name>A0A820RN41_9BILA</name>
<evidence type="ECO:0000313" key="1">
    <source>
        <dbReference type="EMBL" id="CAF4437895.1"/>
    </source>
</evidence>
<comment type="caution">
    <text evidence="1">The sequence shown here is derived from an EMBL/GenBank/DDBJ whole genome shotgun (WGS) entry which is preliminary data.</text>
</comment>
<feature type="non-terminal residue" evidence="1">
    <location>
        <position position="40"/>
    </location>
</feature>
<sequence>GGTVGRNKPLNRSACRPKWKSDVPITENHLRRKREEYWDT</sequence>
<proteinExistence type="predicted"/>
<evidence type="ECO:0000313" key="2">
    <source>
        <dbReference type="Proteomes" id="UP000663868"/>
    </source>
</evidence>
<accession>A0A820RN41</accession>
<dbReference type="EMBL" id="CAJOBB010029589">
    <property type="protein sequence ID" value="CAF4437895.1"/>
    <property type="molecule type" value="Genomic_DNA"/>
</dbReference>
<feature type="non-terminal residue" evidence="1">
    <location>
        <position position="1"/>
    </location>
</feature>
<gene>
    <name evidence="1" type="ORF">KXQ929_LOCUS53193</name>
</gene>
<dbReference type="AlphaFoldDB" id="A0A820RN41"/>
<reference evidence="1" key="1">
    <citation type="submission" date="2021-02" db="EMBL/GenBank/DDBJ databases">
        <authorList>
            <person name="Nowell W R."/>
        </authorList>
    </citation>
    <scope>NUCLEOTIDE SEQUENCE</scope>
</reference>
<protein>
    <submittedName>
        <fullName evidence="1">Uncharacterized protein</fullName>
    </submittedName>
</protein>